<feature type="region of interest" description="Disordered" evidence="1">
    <location>
        <begin position="120"/>
        <end position="163"/>
    </location>
</feature>
<gene>
    <name evidence="2" type="ORF">K491DRAFT_676076</name>
</gene>
<name>A0A6A6TFX7_9PLEO</name>
<organism evidence="2 3">
    <name type="scientific">Lophiostoma macrostomum CBS 122681</name>
    <dbReference type="NCBI Taxonomy" id="1314788"/>
    <lineage>
        <taxon>Eukaryota</taxon>
        <taxon>Fungi</taxon>
        <taxon>Dikarya</taxon>
        <taxon>Ascomycota</taxon>
        <taxon>Pezizomycotina</taxon>
        <taxon>Dothideomycetes</taxon>
        <taxon>Pleosporomycetidae</taxon>
        <taxon>Pleosporales</taxon>
        <taxon>Lophiostomataceae</taxon>
        <taxon>Lophiostoma</taxon>
    </lineage>
</organism>
<evidence type="ECO:0000256" key="1">
    <source>
        <dbReference type="SAM" id="MobiDB-lite"/>
    </source>
</evidence>
<dbReference type="Proteomes" id="UP000799324">
    <property type="component" value="Unassembled WGS sequence"/>
</dbReference>
<evidence type="ECO:0000313" key="3">
    <source>
        <dbReference type="Proteomes" id="UP000799324"/>
    </source>
</evidence>
<proteinExistence type="predicted"/>
<keyword evidence="3" id="KW-1185">Reference proteome</keyword>
<sequence>MSQSNASAHPTQTMSCTDLIINRVRAQLRGGKGLGDGEKTQLSHSITFLLMLHWDASMSFTPSSDHIHLCISKDHDEIRYRMNVFIRSDLVVQGLPVDDREDALVGLRIAVEERVGDWAHGEGKAKDKGRGKVEGVAGAGGAAEEKKGENGGKQEKEEKERLKIEPLPVCEIIDDDGEVI</sequence>
<evidence type="ECO:0000313" key="2">
    <source>
        <dbReference type="EMBL" id="KAF2658929.1"/>
    </source>
</evidence>
<reference evidence="2" key="1">
    <citation type="journal article" date="2020" name="Stud. Mycol.">
        <title>101 Dothideomycetes genomes: a test case for predicting lifestyles and emergence of pathogens.</title>
        <authorList>
            <person name="Haridas S."/>
            <person name="Albert R."/>
            <person name="Binder M."/>
            <person name="Bloem J."/>
            <person name="Labutti K."/>
            <person name="Salamov A."/>
            <person name="Andreopoulos B."/>
            <person name="Baker S."/>
            <person name="Barry K."/>
            <person name="Bills G."/>
            <person name="Bluhm B."/>
            <person name="Cannon C."/>
            <person name="Castanera R."/>
            <person name="Culley D."/>
            <person name="Daum C."/>
            <person name="Ezra D."/>
            <person name="Gonzalez J."/>
            <person name="Henrissat B."/>
            <person name="Kuo A."/>
            <person name="Liang C."/>
            <person name="Lipzen A."/>
            <person name="Lutzoni F."/>
            <person name="Magnuson J."/>
            <person name="Mondo S."/>
            <person name="Nolan M."/>
            <person name="Ohm R."/>
            <person name="Pangilinan J."/>
            <person name="Park H.-J."/>
            <person name="Ramirez L."/>
            <person name="Alfaro M."/>
            <person name="Sun H."/>
            <person name="Tritt A."/>
            <person name="Yoshinaga Y."/>
            <person name="Zwiers L.-H."/>
            <person name="Turgeon B."/>
            <person name="Goodwin S."/>
            <person name="Spatafora J."/>
            <person name="Crous P."/>
            <person name="Grigoriev I."/>
        </authorList>
    </citation>
    <scope>NUCLEOTIDE SEQUENCE</scope>
    <source>
        <strain evidence="2">CBS 122681</strain>
    </source>
</reference>
<dbReference type="AlphaFoldDB" id="A0A6A6TFX7"/>
<protein>
    <submittedName>
        <fullName evidence="2">Uncharacterized protein</fullName>
    </submittedName>
</protein>
<accession>A0A6A6TFX7</accession>
<dbReference type="EMBL" id="MU004311">
    <property type="protein sequence ID" value="KAF2658929.1"/>
    <property type="molecule type" value="Genomic_DNA"/>
</dbReference>
<feature type="compositionally biased region" description="Basic and acidic residues" evidence="1">
    <location>
        <begin position="120"/>
        <end position="133"/>
    </location>
</feature>
<feature type="compositionally biased region" description="Basic and acidic residues" evidence="1">
    <location>
        <begin position="143"/>
        <end position="163"/>
    </location>
</feature>